<comment type="catalytic activity">
    <reaction evidence="4 7">
        <text>uridine(38/39/40) in tRNA = pseudouridine(38/39/40) in tRNA</text>
        <dbReference type="Rhea" id="RHEA:22376"/>
        <dbReference type="Rhea" id="RHEA-COMP:10085"/>
        <dbReference type="Rhea" id="RHEA-COMP:10087"/>
        <dbReference type="ChEBI" id="CHEBI:65314"/>
        <dbReference type="ChEBI" id="CHEBI:65315"/>
        <dbReference type="EC" id="5.4.99.12"/>
    </reaction>
</comment>
<dbReference type="PANTHER" id="PTHR11142:SF0">
    <property type="entry name" value="TRNA PSEUDOURIDINE SYNTHASE-LIKE 1"/>
    <property type="match status" value="1"/>
</dbReference>
<evidence type="ECO:0000256" key="2">
    <source>
        <dbReference type="ARBA" id="ARBA00022694"/>
    </source>
</evidence>
<evidence type="ECO:0000256" key="3">
    <source>
        <dbReference type="ARBA" id="ARBA00023235"/>
    </source>
</evidence>
<dbReference type="InterPro" id="IPR001406">
    <property type="entry name" value="PsdUridine_synth_TruA"/>
</dbReference>
<evidence type="ECO:0000256" key="1">
    <source>
        <dbReference type="ARBA" id="ARBA00009375"/>
    </source>
</evidence>
<protein>
    <recommendedName>
        <fullName evidence="4">tRNA pseudouridine synthase A</fullName>
        <ecNumber evidence="4">5.4.99.12</ecNumber>
    </recommendedName>
    <alternativeName>
        <fullName evidence="4">tRNA pseudouridine(38-40) synthase</fullName>
    </alternativeName>
    <alternativeName>
        <fullName evidence="4">tRNA pseudouridylate synthase I</fullName>
    </alternativeName>
    <alternativeName>
        <fullName evidence="4">tRNA-uridine isomerase I</fullName>
    </alternativeName>
</protein>
<dbReference type="SUPFAM" id="SSF55120">
    <property type="entry name" value="Pseudouridine synthase"/>
    <property type="match status" value="1"/>
</dbReference>
<comment type="similarity">
    <text evidence="1 4 7">Belongs to the tRNA pseudouridine synthase TruA family.</text>
</comment>
<dbReference type="GO" id="GO:0160147">
    <property type="term" value="F:tRNA pseudouridine(38-40) synthase activity"/>
    <property type="evidence" value="ECO:0007669"/>
    <property type="project" value="UniProtKB-EC"/>
</dbReference>
<keyword evidence="3 4" id="KW-0413">Isomerase</keyword>
<dbReference type="HAMAP" id="MF_00171">
    <property type="entry name" value="TruA"/>
    <property type="match status" value="1"/>
</dbReference>
<feature type="active site" description="Nucleophile" evidence="4 5">
    <location>
        <position position="57"/>
    </location>
</feature>
<evidence type="ECO:0000313" key="10">
    <source>
        <dbReference type="Proteomes" id="UP001185092"/>
    </source>
</evidence>
<dbReference type="InterPro" id="IPR020103">
    <property type="entry name" value="PsdUridine_synth_cat_dom_sf"/>
</dbReference>
<evidence type="ECO:0000256" key="6">
    <source>
        <dbReference type="PIRSR" id="PIRSR001430-2"/>
    </source>
</evidence>
<dbReference type="GO" id="GO:0031119">
    <property type="term" value="P:tRNA pseudouridine synthesis"/>
    <property type="evidence" value="ECO:0007669"/>
    <property type="project" value="UniProtKB-UniRule"/>
</dbReference>
<dbReference type="EC" id="5.4.99.12" evidence="4"/>
<feature type="domain" description="Pseudouridine synthase I TruA alpha/beta" evidence="8">
    <location>
        <begin position="12"/>
        <end position="102"/>
    </location>
</feature>
<dbReference type="Gene3D" id="3.30.70.580">
    <property type="entry name" value="Pseudouridine synthase I, catalytic domain, N-terminal subdomain"/>
    <property type="match status" value="1"/>
</dbReference>
<dbReference type="PIRSF" id="PIRSF001430">
    <property type="entry name" value="tRNA_psdUrid_synth"/>
    <property type="match status" value="1"/>
</dbReference>
<dbReference type="InterPro" id="IPR020094">
    <property type="entry name" value="TruA/RsuA/RluB/E/F_N"/>
</dbReference>
<comment type="caution">
    <text evidence="9">The sequence shown here is derived from an EMBL/GenBank/DDBJ whole genome shotgun (WGS) entry which is preliminary data.</text>
</comment>
<evidence type="ECO:0000256" key="5">
    <source>
        <dbReference type="PIRSR" id="PIRSR001430-1"/>
    </source>
</evidence>
<dbReference type="Pfam" id="PF01416">
    <property type="entry name" value="PseudoU_synth_1"/>
    <property type="match status" value="2"/>
</dbReference>
<dbReference type="NCBIfam" id="TIGR00071">
    <property type="entry name" value="hisT_truA"/>
    <property type="match status" value="1"/>
</dbReference>
<sequence length="265" mass="30683">MKKKWHCYLIRVQYLGFRYHGWQRQPGVKTIQSMLEKTIRFVLQREDFKILGASRTDAMVSANSACFELFAREEIELDPFFQGMKSNLPHDIDILSAKPISDKFNIIQDSSEKEYVYLFSYGNKNNAFAAPFMTYKLANLNIEKMKEAAILFEGNHDFRRYCIKPSEETVFSRTINHCRIEVNTLLTANFFPEKSYMLRIKGRGFLRNQVRLIMGALFEVGLGNLSLEEIKDSLSSKEISPICHVAPASGLMLNKIDFDNLNNDY</sequence>
<evidence type="ECO:0000259" key="8">
    <source>
        <dbReference type="Pfam" id="PF01416"/>
    </source>
</evidence>
<evidence type="ECO:0000256" key="7">
    <source>
        <dbReference type="RuleBase" id="RU003792"/>
    </source>
</evidence>
<accession>A0AAE3XPV3</accession>
<feature type="binding site" evidence="4 6">
    <location>
        <position position="115"/>
    </location>
    <ligand>
        <name>substrate</name>
    </ligand>
</feature>
<dbReference type="EMBL" id="JAVDQD010000003">
    <property type="protein sequence ID" value="MDR6239850.1"/>
    <property type="molecule type" value="Genomic_DNA"/>
</dbReference>
<name>A0AAE3XPV3_9BACT</name>
<dbReference type="GO" id="GO:0003723">
    <property type="term" value="F:RNA binding"/>
    <property type="evidence" value="ECO:0007669"/>
    <property type="project" value="InterPro"/>
</dbReference>
<comment type="function">
    <text evidence="4">Formation of pseudouridine at positions 38, 39 and 40 in the anticodon stem and loop of transfer RNAs.</text>
</comment>
<dbReference type="AlphaFoldDB" id="A0AAE3XPV3"/>
<feature type="domain" description="Pseudouridine synthase I TruA alpha/beta" evidence="8">
    <location>
        <begin position="148"/>
        <end position="259"/>
    </location>
</feature>
<evidence type="ECO:0000313" key="9">
    <source>
        <dbReference type="EMBL" id="MDR6239850.1"/>
    </source>
</evidence>
<proteinExistence type="inferred from homology"/>
<reference evidence="9" key="1">
    <citation type="submission" date="2023-07" db="EMBL/GenBank/DDBJ databases">
        <title>Genomic Encyclopedia of Type Strains, Phase IV (KMG-IV): sequencing the most valuable type-strain genomes for metagenomic binning, comparative biology and taxonomic classification.</title>
        <authorList>
            <person name="Goeker M."/>
        </authorList>
    </citation>
    <scope>NUCLEOTIDE SEQUENCE</scope>
    <source>
        <strain evidence="9">DSM 26174</strain>
    </source>
</reference>
<comment type="caution">
    <text evidence="4">Lacks conserved residue(s) required for the propagation of feature annotation.</text>
</comment>
<dbReference type="InterPro" id="IPR020097">
    <property type="entry name" value="PsdUridine_synth_TruA_a/b_dom"/>
</dbReference>
<dbReference type="Proteomes" id="UP001185092">
    <property type="component" value="Unassembled WGS sequence"/>
</dbReference>
<dbReference type="RefSeq" id="WP_309939652.1">
    <property type="nucleotide sequence ID" value="NZ_AP025305.1"/>
</dbReference>
<dbReference type="InterPro" id="IPR020095">
    <property type="entry name" value="PsdUridine_synth_TruA_C"/>
</dbReference>
<comment type="subunit">
    <text evidence="4">Homodimer.</text>
</comment>
<evidence type="ECO:0000256" key="4">
    <source>
        <dbReference type="HAMAP-Rule" id="MF_00171"/>
    </source>
</evidence>
<organism evidence="9 10">
    <name type="scientific">Aureibacter tunicatorum</name>
    <dbReference type="NCBI Taxonomy" id="866807"/>
    <lineage>
        <taxon>Bacteria</taxon>
        <taxon>Pseudomonadati</taxon>
        <taxon>Bacteroidota</taxon>
        <taxon>Cytophagia</taxon>
        <taxon>Cytophagales</taxon>
        <taxon>Persicobacteraceae</taxon>
        <taxon>Aureibacter</taxon>
    </lineage>
</organism>
<dbReference type="PANTHER" id="PTHR11142">
    <property type="entry name" value="PSEUDOURIDYLATE SYNTHASE"/>
    <property type="match status" value="1"/>
</dbReference>
<keyword evidence="2 4" id="KW-0819">tRNA processing</keyword>
<dbReference type="Gene3D" id="3.30.70.660">
    <property type="entry name" value="Pseudouridine synthase I, catalytic domain, C-terminal subdomain"/>
    <property type="match status" value="1"/>
</dbReference>
<gene>
    <name evidence="4" type="primary">truA</name>
    <name evidence="9" type="ORF">HNQ88_002898</name>
</gene>
<keyword evidence="10" id="KW-1185">Reference proteome</keyword>